<reference evidence="3 4" key="1">
    <citation type="submission" date="2020-01" db="EMBL/GenBank/DDBJ databases">
        <title>Kibdelosporangium persica a novel Actinomycetes from a hot desert in Iran.</title>
        <authorList>
            <person name="Safaei N."/>
            <person name="Zaburannyi N."/>
            <person name="Mueller R."/>
            <person name="Wink J."/>
        </authorList>
    </citation>
    <scope>NUCLEOTIDE SEQUENCE [LARGE SCALE GENOMIC DNA]</scope>
    <source>
        <strain evidence="3 4">4NS15</strain>
    </source>
</reference>
<feature type="compositionally biased region" description="Low complexity" evidence="1">
    <location>
        <begin position="14"/>
        <end position="23"/>
    </location>
</feature>
<comment type="caution">
    <text evidence="3">The sequence shown here is derived from an EMBL/GenBank/DDBJ whole genome shotgun (WGS) entry which is preliminary data.</text>
</comment>
<keyword evidence="2" id="KW-0812">Transmembrane</keyword>
<keyword evidence="2" id="KW-0472">Membrane</keyword>
<evidence type="ECO:0000313" key="4">
    <source>
        <dbReference type="Proteomes" id="UP000763557"/>
    </source>
</evidence>
<evidence type="ECO:0000256" key="1">
    <source>
        <dbReference type="SAM" id="MobiDB-lite"/>
    </source>
</evidence>
<accession>A0ABX2FC02</accession>
<keyword evidence="2" id="KW-1133">Transmembrane helix</keyword>
<sequence length="195" mass="20398">MSADVSTPPPAPQQPGQQGQPAPQRKKGVPKWLISVIALVVIGGGVYAYNYFTNDVAQAKAGDCAKITGEKNAPNYEAVGCDAGGATHVVGKVLANTSDSCSEPYASFTMTARRGPDAKLCLLPKWTEGQCYKEDPSASEFATVDCAAPTDETLKVVKIVQGKSDPAACEGDAIVPIAFPEPPITMCLTPAKQQQ</sequence>
<dbReference type="RefSeq" id="WP_173138511.1">
    <property type="nucleotide sequence ID" value="NZ_CBCSGW010000029.1"/>
</dbReference>
<feature type="region of interest" description="Disordered" evidence="1">
    <location>
        <begin position="1"/>
        <end position="26"/>
    </location>
</feature>
<protein>
    <submittedName>
        <fullName evidence="3">Uncharacterized protein</fullName>
    </submittedName>
</protein>
<gene>
    <name evidence="3" type="ORF">GC106_61590</name>
</gene>
<organism evidence="3 4">
    <name type="scientific">Kibdelosporangium persicum</name>
    <dbReference type="NCBI Taxonomy" id="2698649"/>
    <lineage>
        <taxon>Bacteria</taxon>
        <taxon>Bacillati</taxon>
        <taxon>Actinomycetota</taxon>
        <taxon>Actinomycetes</taxon>
        <taxon>Pseudonocardiales</taxon>
        <taxon>Pseudonocardiaceae</taxon>
        <taxon>Kibdelosporangium</taxon>
    </lineage>
</organism>
<dbReference type="Proteomes" id="UP000763557">
    <property type="component" value="Unassembled WGS sequence"/>
</dbReference>
<keyword evidence="4" id="KW-1185">Reference proteome</keyword>
<feature type="transmembrane region" description="Helical" evidence="2">
    <location>
        <begin position="32"/>
        <end position="52"/>
    </location>
</feature>
<dbReference type="EMBL" id="JAAATY010000023">
    <property type="protein sequence ID" value="NRN68903.1"/>
    <property type="molecule type" value="Genomic_DNA"/>
</dbReference>
<evidence type="ECO:0000313" key="3">
    <source>
        <dbReference type="EMBL" id="NRN68903.1"/>
    </source>
</evidence>
<name>A0ABX2FC02_9PSEU</name>
<evidence type="ECO:0000256" key="2">
    <source>
        <dbReference type="SAM" id="Phobius"/>
    </source>
</evidence>
<proteinExistence type="predicted"/>